<accession>A0ABQ9WUL3</accession>
<feature type="region of interest" description="Disordered" evidence="1">
    <location>
        <begin position="139"/>
        <end position="166"/>
    </location>
</feature>
<protein>
    <submittedName>
        <fullName evidence="2">Uncharacterized protein</fullName>
    </submittedName>
</protein>
<evidence type="ECO:0000313" key="2">
    <source>
        <dbReference type="EMBL" id="KAK2941725.1"/>
    </source>
</evidence>
<feature type="compositionally biased region" description="Polar residues" evidence="1">
    <location>
        <begin position="144"/>
        <end position="164"/>
    </location>
</feature>
<sequence>MVASKVMTSDDKKALKPISQELSDHFQNSGPFLTSFYDTVVPLLRGGDIDQPQAKPDNLKKLTNVDLFLFKDNEYMSDGMGKLIQIIERNKADKLQGSLCLDLIFLQETWAEGIVDDRMREREVKEKGVPDHEGQISEKKEINKNPTLPQRVQDFSSTRHTPPATSLKAPFQPVQSALHNLAFPFGSPASAGGRKASVASPNSHSRSTIGASGQTGSSAMPHFNLPAKWPQSFPAVVDVHQISL</sequence>
<proteinExistence type="predicted"/>
<dbReference type="EMBL" id="JARBJD010000470">
    <property type="protein sequence ID" value="KAK2941725.1"/>
    <property type="molecule type" value="Genomic_DNA"/>
</dbReference>
<feature type="compositionally biased region" description="Polar residues" evidence="1">
    <location>
        <begin position="199"/>
        <end position="218"/>
    </location>
</feature>
<comment type="caution">
    <text evidence="2">The sequence shown here is derived from an EMBL/GenBank/DDBJ whole genome shotgun (WGS) entry which is preliminary data.</text>
</comment>
<keyword evidence="3" id="KW-1185">Reference proteome</keyword>
<organism evidence="2 3">
    <name type="scientific">Blattamonas nauphoetae</name>
    <dbReference type="NCBI Taxonomy" id="2049346"/>
    <lineage>
        <taxon>Eukaryota</taxon>
        <taxon>Metamonada</taxon>
        <taxon>Preaxostyla</taxon>
        <taxon>Oxymonadida</taxon>
        <taxon>Blattamonas</taxon>
    </lineage>
</organism>
<evidence type="ECO:0000256" key="1">
    <source>
        <dbReference type="SAM" id="MobiDB-lite"/>
    </source>
</evidence>
<gene>
    <name evidence="2" type="ORF">BLNAU_23347</name>
</gene>
<reference evidence="2 3" key="1">
    <citation type="journal article" date="2022" name="bioRxiv">
        <title>Genomics of Preaxostyla Flagellates Illuminates Evolutionary Transitions and the Path Towards Mitochondrial Loss.</title>
        <authorList>
            <person name="Novak L.V.F."/>
            <person name="Treitli S.C."/>
            <person name="Pyrih J."/>
            <person name="Halakuc P."/>
            <person name="Pipaliya S.V."/>
            <person name="Vacek V."/>
            <person name="Brzon O."/>
            <person name="Soukal P."/>
            <person name="Eme L."/>
            <person name="Dacks J.B."/>
            <person name="Karnkowska A."/>
            <person name="Elias M."/>
            <person name="Hampl V."/>
        </authorList>
    </citation>
    <scope>NUCLEOTIDE SEQUENCE [LARGE SCALE GENOMIC DNA]</scope>
    <source>
        <strain evidence="2">NAU3</strain>
        <tissue evidence="2">Gut</tissue>
    </source>
</reference>
<evidence type="ECO:0000313" key="3">
    <source>
        <dbReference type="Proteomes" id="UP001281761"/>
    </source>
</evidence>
<dbReference type="Proteomes" id="UP001281761">
    <property type="component" value="Unassembled WGS sequence"/>
</dbReference>
<feature type="region of interest" description="Disordered" evidence="1">
    <location>
        <begin position="190"/>
        <end position="223"/>
    </location>
</feature>
<name>A0ABQ9WUL3_9EUKA</name>